<dbReference type="GO" id="GO:0120147">
    <property type="term" value="F:formylglycine-generating oxidase activity"/>
    <property type="evidence" value="ECO:0007669"/>
    <property type="project" value="TreeGrafter"/>
</dbReference>
<keyword evidence="3" id="KW-0808">Transferase</keyword>
<evidence type="ECO:0000313" key="3">
    <source>
        <dbReference type="EMBL" id="KAK6213863.1"/>
    </source>
</evidence>
<sequence length="552" mass="60767">MDTITPDTLQRHRAAAESFGSESLLVLRDGTTVDLASGYIPLLARFTHEDKAAKGLRKRSAGDKPEPPIYFSALELVRDNELLLLTGSSGSGKTAFAKHLCFRLATSGFGHVRPLVRNDFGDTREEAWGSGRFLPCYFAVENPHVLQTLVSVTIPALISTASKEGLALMVVIDTSDDAAGASLDLLQTVLSSFVEHKKHRLLLLGTADVFSHSVLPPSVVRHALLPLLEAHRRQAVLRHLGSEFSESLIATGPSAETPALFALALQAQHRGDRAEELLDSWLSIVLPDAAQTLTENAYNRISQGQPLAEVPAGSFTMGSHSHPNSQPPENITLRSFRIGVYPVVVRDYLAFTRESARDWVSPDGADPERLNAPATDLTWHDAREYCTWLTHRWRASGTIGPHEQVRLPTEPEWERAARGDQQDGGNEGLIYPWGTTWDGDGANCETTGFNTTCAVGLFPKGRSPYRCLDMAGHVWEWCSTLWGEDMATPSFRYPWRDDGREAPDATEKIRRVLRGGCFSSPKVKANCTYRGSLEPSGYWRGNGFRIVVAQVE</sequence>
<dbReference type="InterPro" id="IPR042095">
    <property type="entry name" value="SUMF_sf"/>
</dbReference>
<dbReference type="InterPro" id="IPR027417">
    <property type="entry name" value="P-loop_NTPase"/>
</dbReference>
<dbReference type="InterPro" id="IPR049050">
    <property type="entry name" value="nSTAND3"/>
</dbReference>
<evidence type="ECO:0000259" key="2">
    <source>
        <dbReference type="Pfam" id="PF20720"/>
    </source>
</evidence>
<dbReference type="PANTHER" id="PTHR23150:SF19">
    <property type="entry name" value="FORMYLGLYCINE-GENERATING ENZYME"/>
    <property type="match status" value="1"/>
</dbReference>
<dbReference type="AlphaFoldDB" id="A0AAV9T622"/>
<keyword evidence="4" id="KW-1185">Reference proteome</keyword>
<dbReference type="InterPro" id="IPR051043">
    <property type="entry name" value="Sulfatase_Mod_Factor_Kinase"/>
</dbReference>
<dbReference type="GO" id="GO:0004674">
    <property type="term" value="F:protein serine/threonine kinase activity"/>
    <property type="evidence" value="ECO:0007669"/>
    <property type="project" value="UniProtKB-KW"/>
</dbReference>
<dbReference type="PANTHER" id="PTHR23150">
    <property type="entry name" value="SULFATASE MODIFYING FACTOR 1, 2"/>
    <property type="match status" value="1"/>
</dbReference>
<dbReference type="SUPFAM" id="SSF52540">
    <property type="entry name" value="P-loop containing nucleoside triphosphate hydrolases"/>
    <property type="match status" value="1"/>
</dbReference>
<name>A0AAV9T622_9PEZI</name>
<dbReference type="InterPro" id="IPR005532">
    <property type="entry name" value="SUMF_dom"/>
</dbReference>
<reference evidence="3 4" key="1">
    <citation type="submission" date="2023-04" db="EMBL/GenBank/DDBJ databases">
        <title>Colletotrichum tabacum stain YC1 causing leaf anthracnose on Nicotiana tabacum(L.) cv.</title>
        <authorList>
            <person name="Ji Z."/>
            <person name="Wang M."/>
            <person name="Zhang J."/>
            <person name="Wang N."/>
            <person name="Zhou Z."/>
        </authorList>
    </citation>
    <scope>NUCLEOTIDE SEQUENCE [LARGE SCALE GENOMIC DNA]</scope>
    <source>
        <strain evidence="3 4">YC1</strain>
    </source>
</reference>
<dbReference type="SUPFAM" id="SSF56436">
    <property type="entry name" value="C-type lectin-like"/>
    <property type="match status" value="1"/>
</dbReference>
<dbReference type="EMBL" id="JASAOK010000044">
    <property type="protein sequence ID" value="KAK6213863.1"/>
    <property type="molecule type" value="Genomic_DNA"/>
</dbReference>
<protein>
    <submittedName>
        <fullName evidence="3">Serine/threonine protein kinase</fullName>
    </submittedName>
</protein>
<feature type="domain" description="Novel STAND NTPase 3" evidence="2">
    <location>
        <begin position="69"/>
        <end position="112"/>
    </location>
</feature>
<keyword evidence="3" id="KW-0723">Serine/threonine-protein kinase</keyword>
<comment type="caution">
    <text evidence="3">The sequence shown here is derived from an EMBL/GenBank/DDBJ whole genome shotgun (WGS) entry which is preliminary data.</text>
</comment>
<dbReference type="Pfam" id="PF20720">
    <property type="entry name" value="nSTAND3"/>
    <property type="match status" value="1"/>
</dbReference>
<dbReference type="Pfam" id="PF03781">
    <property type="entry name" value="FGE-sulfatase"/>
    <property type="match status" value="1"/>
</dbReference>
<dbReference type="Gene3D" id="3.90.1580.10">
    <property type="entry name" value="paralog of FGE (formylglycine-generating enzyme)"/>
    <property type="match status" value="1"/>
</dbReference>
<gene>
    <name evidence="3" type="ORF">QIS74_09865</name>
</gene>
<evidence type="ECO:0000259" key="1">
    <source>
        <dbReference type="Pfam" id="PF03781"/>
    </source>
</evidence>
<feature type="domain" description="Sulfatase-modifying factor enzyme-like" evidence="1">
    <location>
        <begin position="309"/>
        <end position="547"/>
    </location>
</feature>
<dbReference type="InterPro" id="IPR016187">
    <property type="entry name" value="CTDL_fold"/>
</dbReference>
<proteinExistence type="predicted"/>
<evidence type="ECO:0000313" key="4">
    <source>
        <dbReference type="Proteomes" id="UP001327957"/>
    </source>
</evidence>
<organism evidence="3 4">
    <name type="scientific">Colletotrichum tabaci</name>
    <dbReference type="NCBI Taxonomy" id="1209068"/>
    <lineage>
        <taxon>Eukaryota</taxon>
        <taxon>Fungi</taxon>
        <taxon>Dikarya</taxon>
        <taxon>Ascomycota</taxon>
        <taxon>Pezizomycotina</taxon>
        <taxon>Sordariomycetes</taxon>
        <taxon>Hypocreomycetidae</taxon>
        <taxon>Glomerellales</taxon>
        <taxon>Glomerellaceae</taxon>
        <taxon>Colletotrichum</taxon>
        <taxon>Colletotrichum destructivum species complex</taxon>
    </lineage>
</organism>
<accession>A0AAV9T622</accession>
<dbReference type="Proteomes" id="UP001327957">
    <property type="component" value="Unassembled WGS sequence"/>
</dbReference>
<keyword evidence="3" id="KW-0418">Kinase</keyword>